<evidence type="ECO:0000313" key="3">
    <source>
        <dbReference type="EMBL" id="SCX15836.1"/>
    </source>
</evidence>
<proteinExistence type="inferred from homology"/>
<dbReference type="EMBL" id="FMTY01000006">
    <property type="protein sequence ID" value="SCX15836.1"/>
    <property type="molecule type" value="Genomic_DNA"/>
</dbReference>
<dbReference type="SUPFAM" id="SSF111384">
    <property type="entry name" value="OmpH-like"/>
    <property type="match status" value="1"/>
</dbReference>
<dbReference type="Pfam" id="PF03938">
    <property type="entry name" value="OmpH"/>
    <property type="match status" value="1"/>
</dbReference>
<reference evidence="3 4" key="1">
    <citation type="submission" date="2016-10" db="EMBL/GenBank/DDBJ databases">
        <authorList>
            <person name="de Groot N.N."/>
        </authorList>
    </citation>
    <scope>NUCLEOTIDE SEQUENCE [LARGE SCALE GENOMIC DNA]</scope>
    <source>
        <strain evidence="3 4">CGMCC 1.3801</strain>
    </source>
</reference>
<dbReference type="SMART" id="SM00935">
    <property type="entry name" value="OmpH"/>
    <property type="match status" value="1"/>
</dbReference>
<dbReference type="AlphaFoldDB" id="A0A1G4W3T9"/>
<dbReference type="eggNOG" id="COG2825">
    <property type="taxonomic scope" value="Bacteria"/>
</dbReference>
<protein>
    <submittedName>
        <fullName evidence="3">Outer membrane protein</fullName>
    </submittedName>
</protein>
<dbReference type="InterPro" id="IPR005632">
    <property type="entry name" value="Chaperone_Skp"/>
</dbReference>
<dbReference type="GO" id="GO:0050821">
    <property type="term" value="P:protein stabilization"/>
    <property type="evidence" value="ECO:0007669"/>
    <property type="project" value="TreeGrafter"/>
</dbReference>
<comment type="similarity">
    <text evidence="1">Belongs to the Skp family.</text>
</comment>
<dbReference type="RefSeq" id="WP_023576257.1">
    <property type="nucleotide sequence ID" value="NZ_CBCSBQ010000019.1"/>
</dbReference>
<name>A0A1G4W3T9_9FLAO</name>
<keyword evidence="2" id="KW-0732">Signal</keyword>
<evidence type="ECO:0000256" key="2">
    <source>
        <dbReference type="ARBA" id="ARBA00022729"/>
    </source>
</evidence>
<dbReference type="PANTHER" id="PTHR35089:SF1">
    <property type="entry name" value="CHAPERONE PROTEIN SKP"/>
    <property type="match status" value="1"/>
</dbReference>
<evidence type="ECO:0000256" key="1">
    <source>
        <dbReference type="ARBA" id="ARBA00009091"/>
    </source>
</evidence>
<dbReference type="PROSITE" id="PS51257">
    <property type="entry name" value="PROKAR_LIPOPROTEIN"/>
    <property type="match status" value="1"/>
</dbReference>
<dbReference type="Proteomes" id="UP000182124">
    <property type="component" value="Unassembled WGS sequence"/>
</dbReference>
<sequence length="190" mass="21501">MKKLILLSIAAMAIISCNKETPSVEKMKTAYVDTSKLLEENTEAKDIEDKYKVKSEEMGRELRGEASRFQSEAASFQQNAQLKGQAWAQAKGAELQKREQELGMKQQAMLQTLQQESGKEMDSLIKRIKTYIKEYGKKNGYDYIYGTGDAATVLYAKDAYDITATISKEINENYKGAAKKEEEPKTEEKK</sequence>
<dbReference type="InterPro" id="IPR024930">
    <property type="entry name" value="Skp_dom_sf"/>
</dbReference>
<dbReference type="GO" id="GO:0005829">
    <property type="term" value="C:cytosol"/>
    <property type="evidence" value="ECO:0007669"/>
    <property type="project" value="TreeGrafter"/>
</dbReference>
<organism evidence="3 4">
    <name type="scientific">Flavobacterium saliperosum</name>
    <dbReference type="NCBI Taxonomy" id="329186"/>
    <lineage>
        <taxon>Bacteria</taxon>
        <taxon>Pseudomonadati</taxon>
        <taxon>Bacteroidota</taxon>
        <taxon>Flavobacteriia</taxon>
        <taxon>Flavobacteriales</taxon>
        <taxon>Flavobacteriaceae</taxon>
        <taxon>Flavobacterium</taxon>
    </lineage>
</organism>
<evidence type="ECO:0000313" key="4">
    <source>
        <dbReference type="Proteomes" id="UP000182124"/>
    </source>
</evidence>
<accession>A0A1G4W3T9</accession>
<gene>
    <name evidence="3" type="ORF">SAMN02927925_02280</name>
</gene>
<dbReference type="PANTHER" id="PTHR35089">
    <property type="entry name" value="CHAPERONE PROTEIN SKP"/>
    <property type="match status" value="1"/>
</dbReference>
<dbReference type="GO" id="GO:0051082">
    <property type="term" value="F:unfolded protein binding"/>
    <property type="evidence" value="ECO:0007669"/>
    <property type="project" value="InterPro"/>
</dbReference>
<dbReference type="Gene3D" id="3.30.910.20">
    <property type="entry name" value="Skp domain"/>
    <property type="match status" value="1"/>
</dbReference>
<dbReference type="STRING" id="329186.SAMN02927925_02280"/>